<accession>A0A0B6Y3T3</accession>
<dbReference type="AlphaFoldDB" id="A0A0B6Y3T3"/>
<dbReference type="EMBL" id="HACG01003621">
    <property type="protein sequence ID" value="CEK50486.1"/>
    <property type="molecule type" value="Transcribed_RNA"/>
</dbReference>
<gene>
    <name evidence="1" type="primary">ORF10880</name>
</gene>
<sequence>MEVKGDKNKHKAEDVSIKCEVGAVLWLGNMEENKSYHQKTTNLQKWMFTQSRGTKMV</sequence>
<proteinExistence type="predicted"/>
<reference evidence="1" key="1">
    <citation type="submission" date="2014-12" db="EMBL/GenBank/DDBJ databases">
        <title>Insight into the proteome of Arion vulgaris.</title>
        <authorList>
            <person name="Aradska J."/>
            <person name="Bulat T."/>
            <person name="Smidak R."/>
            <person name="Sarate P."/>
            <person name="Gangsoo J."/>
            <person name="Sialana F."/>
            <person name="Bilban M."/>
            <person name="Lubec G."/>
        </authorList>
    </citation>
    <scope>NUCLEOTIDE SEQUENCE</scope>
    <source>
        <tissue evidence="1">Skin</tissue>
    </source>
</reference>
<organism evidence="1">
    <name type="scientific">Arion vulgaris</name>
    <dbReference type="NCBI Taxonomy" id="1028688"/>
    <lineage>
        <taxon>Eukaryota</taxon>
        <taxon>Metazoa</taxon>
        <taxon>Spiralia</taxon>
        <taxon>Lophotrochozoa</taxon>
        <taxon>Mollusca</taxon>
        <taxon>Gastropoda</taxon>
        <taxon>Heterobranchia</taxon>
        <taxon>Euthyneura</taxon>
        <taxon>Panpulmonata</taxon>
        <taxon>Eupulmonata</taxon>
        <taxon>Stylommatophora</taxon>
        <taxon>Helicina</taxon>
        <taxon>Arionoidea</taxon>
        <taxon>Arionidae</taxon>
        <taxon>Arion</taxon>
    </lineage>
</organism>
<evidence type="ECO:0000313" key="1">
    <source>
        <dbReference type="EMBL" id="CEK50486.1"/>
    </source>
</evidence>
<name>A0A0B6Y3T3_9EUPU</name>
<protein>
    <submittedName>
        <fullName evidence="1">Uncharacterized protein</fullName>
    </submittedName>
</protein>